<reference evidence="1" key="1">
    <citation type="submission" date="2018-05" db="EMBL/GenBank/DDBJ databases">
        <authorList>
            <person name="Lanie J.A."/>
            <person name="Ng W.-L."/>
            <person name="Kazmierczak K.M."/>
            <person name="Andrzejewski T.M."/>
            <person name="Davidsen T.M."/>
            <person name="Wayne K.J."/>
            <person name="Tettelin H."/>
            <person name="Glass J.I."/>
            <person name="Rusch D."/>
            <person name="Podicherti R."/>
            <person name="Tsui H.-C.T."/>
            <person name="Winkler M.E."/>
        </authorList>
    </citation>
    <scope>NUCLEOTIDE SEQUENCE</scope>
</reference>
<gene>
    <name evidence="1" type="ORF">METZ01_LOCUS110376</name>
</gene>
<protein>
    <submittedName>
        <fullName evidence="1">Uncharacterized protein</fullName>
    </submittedName>
</protein>
<proteinExistence type="predicted"/>
<sequence length="99" mass="11415">MVITAPVLQKMYLDIFGEFIHLDLDKIINETFNFLLPQQEAFSNKKITAMEQDLFCSLLTDETTQDIALLASRNTAGADGLHKFENSKYQYWASRWHAV</sequence>
<name>A0A381WYW3_9ZZZZ</name>
<evidence type="ECO:0000313" key="1">
    <source>
        <dbReference type="EMBL" id="SVA57522.1"/>
    </source>
</evidence>
<accession>A0A381WYW3</accession>
<dbReference type="EMBL" id="UINC01013287">
    <property type="protein sequence ID" value="SVA57522.1"/>
    <property type="molecule type" value="Genomic_DNA"/>
</dbReference>
<dbReference type="AlphaFoldDB" id="A0A381WYW3"/>
<organism evidence="1">
    <name type="scientific">marine metagenome</name>
    <dbReference type="NCBI Taxonomy" id="408172"/>
    <lineage>
        <taxon>unclassified sequences</taxon>
        <taxon>metagenomes</taxon>
        <taxon>ecological metagenomes</taxon>
    </lineage>
</organism>